<dbReference type="HOGENOM" id="CLU_2191804_0_0_0"/>
<keyword evidence="2" id="KW-1185">Reference proteome</keyword>
<proteinExistence type="predicted"/>
<dbReference type="Proteomes" id="UP000030700">
    <property type="component" value="Unassembled WGS sequence"/>
</dbReference>
<accession>A0A081BS29</accession>
<dbReference type="STRING" id="1499966.U14_05489"/>
<dbReference type="AlphaFoldDB" id="A0A081BS29"/>
<organism evidence="1">
    <name type="scientific">Candidatus Moduliflexus flocculans</name>
    <dbReference type="NCBI Taxonomy" id="1499966"/>
    <lineage>
        <taxon>Bacteria</taxon>
        <taxon>Candidatus Moduliflexota</taxon>
        <taxon>Candidatus Moduliflexia</taxon>
        <taxon>Candidatus Moduliflexales</taxon>
        <taxon>Candidatus Moduliflexaceae</taxon>
    </lineage>
</organism>
<evidence type="ECO:0000313" key="1">
    <source>
        <dbReference type="EMBL" id="GAK54210.1"/>
    </source>
</evidence>
<dbReference type="Pfam" id="PF08011">
    <property type="entry name" value="PDDEXK_9"/>
    <property type="match status" value="1"/>
</dbReference>
<gene>
    <name evidence="1" type="ORF">U14_05489</name>
</gene>
<sequence length="108" mass="12215">MLSLLSEINIYIPHSEYEVGAGGYVDIYLQAAFEPERSASYFIELKYVKAKASSALIDRKAEEGAAAMRRYLASDTARSAKHLHGYALVFRKDRCVRRIACHQTEIKD</sequence>
<evidence type="ECO:0000313" key="2">
    <source>
        <dbReference type="Proteomes" id="UP000030700"/>
    </source>
</evidence>
<protein>
    <submittedName>
        <fullName evidence="1">Uncharacterized protein</fullName>
    </submittedName>
</protein>
<name>A0A081BS29_9BACT</name>
<reference evidence="1" key="1">
    <citation type="journal article" date="2015" name="PeerJ">
        <title>First genomic representation of candidate bacterial phylum KSB3 points to enhanced environmental sensing as a trigger of wastewater bulking.</title>
        <authorList>
            <person name="Sekiguchi Y."/>
            <person name="Ohashi A."/>
            <person name="Parks D.H."/>
            <person name="Yamauchi T."/>
            <person name="Tyson G.W."/>
            <person name="Hugenholtz P."/>
        </authorList>
    </citation>
    <scope>NUCLEOTIDE SEQUENCE [LARGE SCALE GENOMIC DNA]</scope>
</reference>
<dbReference type="EMBL" id="DF820460">
    <property type="protein sequence ID" value="GAK54210.1"/>
    <property type="molecule type" value="Genomic_DNA"/>
</dbReference>
<dbReference type="InterPro" id="IPR012547">
    <property type="entry name" value="PDDEXK_9"/>
</dbReference>